<dbReference type="EMBL" id="VUMU01000023">
    <property type="protein sequence ID" value="MST59214.1"/>
    <property type="molecule type" value="Genomic_DNA"/>
</dbReference>
<proteinExistence type="predicted"/>
<reference evidence="2 3" key="1">
    <citation type="submission" date="2019-08" db="EMBL/GenBank/DDBJ databases">
        <title>In-depth cultivation of the pig gut microbiome towards novel bacterial diversity and tailored functional studies.</title>
        <authorList>
            <person name="Wylensek D."/>
            <person name="Hitch T.C.A."/>
            <person name="Clavel T."/>
        </authorList>
    </citation>
    <scope>NUCLEOTIDE SEQUENCE [LARGE SCALE GENOMIC DNA]</scope>
    <source>
        <strain evidence="2 3">WCA3-601-WT-6H</strain>
    </source>
</reference>
<sequence>MEKSYTIIAGSGRLGASIAGKLSEQKKDVMIIDRDKTAFRKLPISFGGLTLAASVTDLERLKAAEIDKATVFIAVTDDDCTNICAAQIAKKVFHIEKVVARIYDEEKIPLVTGMEIDTICPTRLSEKEIADYIQIGGRDYVGK</sequence>
<gene>
    <name evidence="2" type="ORF">FYJ59_13385</name>
</gene>
<dbReference type="SUPFAM" id="SSF51735">
    <property type="entry name" value="NAD(P)-binding Rossmann-fold domains"/>
    <property type="match status" value="1"/>
</dbReference>
<accession>A0A6L5YLC6</accession>
<evidence type="ECO:0000313" key="2">
    <source>
        <dbReference type="EMBL" id="MST59214.1"/>
    </source>
</evidence>
<dbReference type="AlphaFoldDB" id="A0A6L5YLC6"/>
<dbReference type="InterPro" id="IPR050721">
    <property type="entry name" value="Trk_Ktr_HKT_K-transport"/>
</dbReference>
<evidence type="ECO:0000259" key="1">
    <source>
        <dbReference type="PROSITE" id="PS51201"/>
    </source>
</evidence>
<keyword evidence="3" id="KW-1185">Reference proteome</keyword>
<evidence type="ECO:0000313" key="3">
    <source>
        <dbReference type="Proteomes" id="UP000476055"/>
    </source>
</evidence>
<dbReference type="InterPro" id="IPR003148">
    <property type="entry name" value="RCK_N"/>
</dbReference>
<dbReference type="RefSeq" id="WP_154498762.1">
    <property type="nucleotide sequence ID" value="NZ_VUMU01000023.1"/>
</dbReference>
<dbReference type="Gene3D" id="3.40.50.720">
    <property type="entry name" value="NAD(P)-binding Rossmann-like Domain"/>
    <property type="match status" value="1"/>
</dbReference>
<dbReference type="GO" id="GO:0006813">
    <property type="term" value="P:potassium ion transport"/>
    <property type="evidence" value="ECO:0007669"/>
    <property type="project" value="InterPro"/>
</dbReference>
<dbReference type="InterPro" id="IPR036291">
    <property type="entry name" value="NAD(P)-bd_dom_sf"/>
</dbReference>
<dbReference type="PANTHER" id="PTHR43833">
    <property type="entry name" value="POTASSIUM CHANNEL PROTEIN 2-RELATED-RELATED"/>
    <property type="match status" value="1"/>
</dbReference>
<name>A0A6L5YLC6_9FIRM</name>
<feature type="domain" description="RCK N-terminal" evidence="1">
    <location>
        <begin position="3"/>
        <end position="121"/>
    </location>
</feature>
<dbReference type="PROSITE" id="PS51201">
    <property type="entry name" value="RCK_N"/>
    <property type="match status" value="1"/>
</dbReference>
<dbReference type="Pfam" id="PF02254">
    <property type="entry name" value="TrkA_N"/>
    <property type="match status" value="1"/>
</dbReference>
<organism evidence="2 3">
    <name type="scientific">Waltera intestinalis</name>
    <dbReference type="NCBI Taxonomy" id="2606635"/>
    <lineage>
        <taxon>Bacteria</taxon>
        <taxon>Bacillati</taxon>
        <taxon>Bacillota</taxon>
        <taxon>Clostridia</taxon>
        <taxon>Lachnospirales</taxon>
        <taxon>Lachnospiraceae</taxon>
        <taxon>Waltera</taxon>
    </lineage>
</organism>
<dbReference type="Proteomes" id="UP000476055">
    <property type="component" value="Unassembled WGS sequence"/>
</dbReference>
<protein>
    <submittedName>
        <fullName evidence="2">TrkA family potassium uptake protein</fullName>
    </submittedName>
</protein>
<comment type="caution">
    <text evidence="2">The sequence shown here is derived from an EMBL/GenBank/DDBJ whole genome shotgun (WGS) entry which is preliminary data.</text>
</comment>